<organism evidence="2 3">
    <name type="scientific">Diversispora epigaea</name>
    <dbReference type="NCBI Taxonomy" id="1348612"/>
    <lineage>
        <taxon>Eukaryota</taxon>
        <taxon>Fungi</taxon>
        <taxon>Fungi incertae sedis</taxon>
        <taxon>Mucoromycota</taxon>
        <taxon>Glomeromycotina</taxon>
        <taxon>Glomeromycetes</taxon>
        <taxon>Diversisporales</taxon>
        <taxon>Diversisporaceae</taxon>
        <taxon>Diversispora</taxon>
    </lineage>
</organism>
<protein>
    <submittedName>
        <fullName evidence="2">Uncharacterized protein</fullName>
    </submittedName>
</protein>
<sequence>MTSEVSFWYLTENTLALMKHNKDNLRQTSSGSQSTQKPFKSIKKKLGSRTDMLGISYTTRYPCHSSLWHSYLIALTQYAYGKRYGKS</sequence>
<name>A0A397IIV3_9GLOM</name>
<dbReference type="EMBL" id="PQFF01000224">
    <property type="protein sequence ID" value="RHZ72570.1"/>
    <property type="molecule type" value="Genomic_DNA"/>
</dbReference>
<comment type="caution">
    <text evidence="2">The sequence shown here is derived from an EMBL/GenBank/DDBJ whole genome shotgun (WGS) entry which is preliminary data.</text>
</comment>
<evidence type="ECO:0000313" key="3">
    <source>
        <dbReference type="Proteomes" id="UP000266861"/>
    </source>
</evidence>
<dbReference type="Proteomes" id="UP000266861">
    <property type="component" value="Unassembled WGS sequence"/>
</dbReference>
<evidence type="ECO:0000313" key="2">
    <source>
        <dbReference type="EMBL" id="RHZ72570.1"/>
    </source>
</evidence>
<dbReference type="AlphaFoldDB" id="A0A397IIV3"/>
<feature type="compositionally biased region" description="Polar residues" evidence="1">
    <location>
        <begin position="26"/>
        <end position="38"/>
    </location>
</feature>
<feature type="region of interest" description="Disordered" evidence="1">
    <location>
        <begin position="23"/>
        <end position="43"/>
    </location>
</feature>
<accession>A0A397IIV3</accession>
<gene>
    <name evidence="2" type="ORF">Glove_242g77</name>
</gene>
<reference evidence="2 3" key="1">
    <citation type="submission" date="2018-08" db="EMBL/GenBank/DDBJ databases">
        <title>Genome and evolution of the arbuscular mycorrhizal fungus Diversispora epigaea (formerly Glomus versiforme) and its bacterial endosymbionts.</title>
        <authorList>
            <person name="Sun X."/>
            <person name="Fei Z."/>
            <person name="Harrison M."/>
        </authorList>
    </citation>
    <scope>NUCLEOTIDE SEQUENCE [LARGE SCALE GENOMIC DNA]</scope>
    <source>
        <strain evidence="2 3">IT104</strain>
    </source>
</reference>
<evidence type="ECO:0000256" key="1">
    <source>
        <dbReference type="SAM" id="MobiDB-lite"/>
    </source>
</evidence>
<keyword evidence="3" id="KW-1185">Reference proteome</keyword>
<proteinExistence type="predicted"/>